<name>A0A1I2P7L2_9BACL</name>
<dbReference type="AlphaFoldDB" id="A0A1I2P7L2"/>
<keyword evidence="2" id="KW-1185">Reference proteome</keyword>
<dbReference type="EMBL" id="FOOY01000004">
    <property type="protein sequence ID" value="SFG09636.1"/>
    <property type="molecule type" value="Genomic_DNA"/>
</dbReference>
<dbReference type="Proteomes" id="UP000198752">
    <property type="component" value="Unassembled WGS sequence"/>
</dbReference>
<organism evidence="1 2">
    <name type="scientific">Sporolactobacillus nakayamae</name>
    <dbReference type="NCBI Taxonomy" id="269670"/>
    <lineage>
        <taxon>Bacteria</taxon>
        <taxon>Bacillati</taxon>
        <taxon>Bacillota</taxon>
        <taxon>Bacilli</taxon>
        <taxon>Bacillales</taxon>
        <taxon>Sporolactobacillaceae</taxon>
        <taxon>Sporolactobacillus</taxon>
    </lineage>
</organism>
<evidence type="ECO:0000313" key="1">
    <source>
        <dbReference type="EMBL" id="SFG09636.1"/>
    </source>
</evidence>
<gene>
    <name evidence="1" type="ORF">SAMN02982927_00656</name>
</gene>
<dbReference type="RefSeq" id="WP_093670039.1">
    <property type="nucleotide sequence ID" value="NZ_FOOY01000004.1"/>
</dbReference>
<reference evidence="2" key="1">
    <citation type="submission" date="2016-10" db="EMBL/GenBank/DDBJ databases">
        <authorList>
            <person name="Varghese N."/>
            <person name="Submissions S."/>
        </authorList>
    </citation>
    <scope>NUCLEOTIDE SEQUENCE [LARGE SCALE GENOMIC DNA]</scope>
    <source>
        <strain evidence="2">ATCC 700379</strain>
    </source>
</reference>
<evidence type="ECO:0000313" key="2">
    <source>
        <dbReference type="Proteomes" id="UP000198752"/>
    </source>
</evidence>
<dbReference type="STRING" id="269670.SAMN02982927_00656"/>
<accession>A0A1I2P7L2</accession>
<proteinExistence type="predicted"/>
<sequence length="71" mass="7971">MLTNTELLLVQLNNKMDRLIELMEGSQPYEPKNELPDFLQMSSVCSAPLIKHSSYECGAAGKDDTNERGRV</sequence>
<protein>
    <submittedName>
        <fullName evidence="1">Uncharacterized protein</fullName>
    </submittedName>
</protein>